<dbReference type="SMART" id="SM00829">
    <property type="entry name" value="PKS_ER"/>
    <property type="match status" value="1"/>
</dbReference>
<dbReference type="Pfam" id="PF08240">
    <property type="entry name" value="ADH_N"/>
    <property type="match status" value="1"/>
</dbReference>
<dbReference type="PANTHER" id="PTHR45348">
    <property type="entry name" value="HYPOTHETICAL OXIDOREDUCTASE (EUROFUNG)"/>
    <property type="match status" value="1"/>
</dbReference>
<keyword evidence="6" id="KW-1185">Reference proteome</keyword>
<dbReference type="STRING" id="2082308.A0A2K1QKF2"/>
<evidence type="ECO:0000259" key="4">
    <source>
        <dbReference type="SMART" id="SM00829"/>
    </source>
</evidence>
<sequence length="353" mass="37681">MKEAIVKKGPVVEIHDIPIPKAGPNQIVIKVVVSGSNPKVDWKVPEWMGIEMNQGDDLAGYVHELGPGSAEYGFKVGDRVAAFHDMRTPGGSYAEYGLAWAHTTFHLPDKTTFEEGASLPLAVLTATVGLYACLRLPEPWVPATRTTPLLVYGGASAVGAYVIKYARQSNIHPIIAVAGRGIPFVEGLIDREKGDTIVDYRAGDDAVVAGIKDALKGQKLEYAYDAVSENGSFNNIVKVLDPHGHITLVLPFGDYSAIPETVNKTITSVGSVHSTGKGVEGDAFQPPDNRELGYVHCKWFTRALKEGKLSGHPTEVVPGGLTGIEGALKNLKEGKASAVKYVFRIADTPGLSG</sequence>
<dbReference type="InterPro" id="IPR011032">
    <property type="entry name" value="GroES-like_sf"/>
</dbReference>
<evidence type="ECO:0000256" key="3">
    <source>
        <dbReference type="ARBA" id="ARBA00023002"/>
    </source>
</evidence>
<comment type="caution">
    <text evidence="5">The sequence shown here is derived from an EMBL/GenBank/DDBJ whole genome shotgun (WGS) entry which is preliminary data.</text>
</comment>
<evidence type="ECO:0000313" key="5">
    <source>
        <dbReference type="EMBL" id="PNS15644.1"/>
    </source>
</evidence>
<dbReference type="PANTHER" id="PTHR45348:SF5">
    <property type="entry name" value="OXIDOREDUCTASE, PUTATIVE (AFU_ORTHOLOGUE AFUA_8G01420)-RELATED"/>
    <property type="match status" value="1"/>
</dbReference>
<dbReference type="InterPro" id="IPR047122">
    <property type="entry name" value="Trans-enoyl_RdTase-like"/>
</dbReference>
<dbReference type="GO" id="GO:0016651">
    <property type="term" value="F:oxidoreductase activity, acting on NAD(P)H"/>
    <property type="evidence" value="ECO:0007669"/>
    <property type="project" value="InterPro"/>
</dbReference>
<protein>
    <submittedName>
        <fullName evidence="5">Zinc-binding alcohol dehydrogenase domain-containing protein cipB</fullName>
    </submittedName>
</protein>
<comment type="similarity">
    <text evidence="1">Belongs to the zinc-containing alcohol dehydrogenase family.</text>
</comment>
<gene>
    <name evidence="5" type="ORF">CAC42_4096</name>
</gene>
<evidence type="ECO:0000313" key="6">
    <source>
        <dbReference type="Proteomes" id="UP000243797"/>
    </source>
</evidence>
<proteinExistence type="inferred from homology"/>
<name>A0A2K1QKF2_9PEZI</name>
<dbReference type="SUPFAM" id="SSF50129">
    <property type="entry name" value="GroES-like"/>
    <property type="match status" value="1"/>
</dbReference>
<dbReference type="Proteomes" id="UP000243797">
    <property type="component" value="Unassembled WGS sequence"/>
</dbReference>
<dbReference type="Gene3D" id="3.90.180.10">
    <property type="entry name" value="Medium-chain alcohol dehydrogenases, catalytic domain"/>
    <property type="match status" value="1"/>
</dbReference>
<dbReference type="InParanoid" id="A0A2K1QKF2"/>
<dbReference type="InterPro" id="IPR020843">
    <property type="entry name" value="ER"/>
</dbReference>
<dbReference type="SUPFAM" id="SSF51735">
    <property type="entry name" value="NAD(P)-binding Rossmann-fold domains"/>
    <property type="match status" value="1"/>
</dbReference>
<comment type="subunit">
    <text evidence="2">Monomer.</text>
</comment>
<dbReference type="InterPro" id="IPR013154">
    <property type="entry name" value="ADH-like_N"/>
</dbReference>
<dbReference type="OrthoDB" id="3233595at2759"/>
<keyword evidence="3" id="KW-0560">Oxidoreductase</keyword>
<reference evidence="5 6" key="1">
    <citation type="submission" date="2017-06" db="EMBL/GenBank/DDBJ databases">
        <title>Draft genome sequence of a variant of Elsinoe murrayae.</title>
        <authorList>
            <person name="Cheng Q."/>
        </authorList>
    </citation>
    <scope>NUCLEOTIDE SEQUENCE [LARGE SCALE GENOMIC DNA]</scope>
    <source>
        <strain evidence="5 6">CQ-2017a</strain>
    </source>
</reference>
<accession>A0A2K1QKF2</accession>
<organism evidence="5 6">
    <name type="scientific">Sphaceloma murrayae</name>
    <dbReference type="NCBI Taxonomy" id="2082308"/>
    <lineage>
        <taxon>Eukaryota</taxon>
        <taxon>Fungi</taxon>
        <taxon>Dikarya</taxon>
        <taxon>Ascomycota</taxon>
        <taxon>Pezizomycotina</taxon>
        <taxon>Dothideomycetes</taxon>
        <taxon>Dothideomycetidae</taxon>
        <taxon>Myriangiales</taxon>
        <taxon>Elsinoaceae</taxon>
        <taxon>Sphaceloma</taxon>
    </lineage>
</organism>
<dbReference type="EMBL" id="NKHZ01000068">
    <property type="protein sequence ID" value="PNS15644.1"/>
    <property type="molecule type" value="Genomic_DNA"/>
</dbReference>
<dbReference type="Gene3D" id="3.40.50.720">
    <property type="entry name" value="NAD(P)-binding Rossmann-like Domain"/>
    <property type="match status" value="1"/>
</dbReference>
<feature type="domain" description="Enoyl reductase (ER)" evidence="4">
    <location>
        <begin position="9"/>
        <end position="339"/>
    </location>
</feature>
<dbReference type="AlphaFoldDB" id="A0A2K1QKF2"/>
<evidence type="ECO:0000256" key="2">
    <source>
        <dbReference type="ARBA" id="ARBA00011245"/>
    </source>
</evidence>
<dbReference type="CDD" id="cd08249">
    <property type="entry name" value="enoyl_reductase_like"/>
    <property type="match status" value="1"/>
</dbReference>
<dbReference type="InterPro" id="IPR036291">
    <property type="entry name" value="NAD(P)-bd_dom_sf"/>
</dbReference>
<evidence type="ECO:0000256" key="1">
    <source>
        <dbReference type="ARBA" id="ARBA00008072"/>
    </source>
</evidence>